<evidence type="ECO:0000313" key="3">
    <source>
        <dbReference type="Proteomes" id="UP000559027"/>
    </source>
</evidence>
<proteinExistence type="predicted"/>
<dbReference type="OrthoDB" id="2962993at2759"/>
<dbReference type="EMBL" id="JAACJO010000002">
    <property type="protein sequence ID" value="KAF5361771.1"/>
    <property type="molecule type" value="Genomic_DNA"/>
</dbReference>
<sequence length="302" mass="32600">MSVPLSFLRSSAPPAHVALGRWVADRLVESPQIATLLDCLCSTQNPAIYAPDASQRALTHEHLRSFISTFVLPHSPTHIPIGPNDRVLVALPNGPLNAAAILAIACYHTCAPVNASCTSSELRDDAKRLGIKVIVSSKDSVERLGLISLQEELGCDVILLEPQPDGPAGLFNMECLDRQSIFPSQPSQPHTLDDLSLVLQTSGTSGKKKVVPYSLRALIVGAWAVVQSWALREQDVNCKNNQWLTVMTETNMHSVNMMPLFHVGGFVRNLCAPMLSGGSTIVCGGFDALAFWSVARQLGATW</sequence>
<gene>
    <name evidence="2" type="ORF">D9756_002165</name>
</gene>
<dbReference type="Pfam" id="PF00501">
    <property type="entry name" value="AMP-binding"/>
    <property type="match status" value="1"/>
</dbReference>
<dbReference type="InterPro" id="IPR042099">
    <property type="entry name" value="ANL_N_sf"/>
</dbReference>
<dbReference type="AlphaFoldDB" id="A0A8H5GBB0"/>
<keyword evidence="3" id="KW-1185">Reference proteome</keyword>
<dbReference type="GO" id="GO:0031956">
    <property type="term" value="F:medium-chain fatty acid-CoA ligase activity"/>
    <property type="evidence" value="ECO:0007669"/>
    <property type="project" value="TreeGrafter"/>
</dbReference>
<dbReference type="Gene3D" id="3.40.50.12780">
    <property type="entry name" value="N-terminal domain of ligase-like"/>
    <property type="match status" value="1"/>
</dbReference>
<name>A0A8H5GBB0_9AGAR</name>
<feature type="domain" description="AMP-dependent synthetase/ligase" evidence="1">
    <location>
        <begin position="81"/>
        <end position="301"/>
    </location>
</feature>
<protein>
    <recommendedName>
        <fullName evidence="1">AMP-dependent synthetase/ligase domain-containing protein</fullName>
    </recommendedName>
</protein>
<evidence type="ECO:0000313" key="2">
    <source>
        <dbReference type="EMBL" id="KAF5361771.1"/>
    </source>
</evidence>
<dbReference type="GO" id="GO:0006631">
    <property type="term" value="P:fatty acid metabolic process"/>
    <property type="evidence" value="ECO:0007669"/>
    <property type="project" value="TreeGrafter"/>
</dbReference>
<evidence type="ECO:0000259" key="1">
    <source>
        <dbReference type="Pfam" id="PF00501"/>
    </source>
</evidence>
<reference evidence="2 3" key="1">
    <citation type="journal article" date="2020" name="ISME J.">
        <title>Uncovering the hidden diversity of litter-decomposition mechanisms in mushroom-forming fungi.</title>
        <authorList>
            <person name="Floudas D."/>
            <person name="Bentzer J."/>
            <person name="Ahren D."/>
            <person name="Johansson T."/>
            <person name="Persson P."/>
            <person name="Tunlid A."/>
        </authorList>
    </citation>
    <scope>NUCLEOTIDE SEQUENCE [LARGE SCALE GENOMIC DNA]</scope>
    <source>
        <strain evidence="2 3">CBS 146.42</strain>
    </source>
</reference>
<dbReference type="PANTHER" id="PTHR43201">
    <property type="entry name" value="ACYL-COA SYNTHETASE"/>
    <property type="match status" value="1"/>
</dbReference>
<dbReference type="PANTHER" id="PTHR43201:SF10">
    <property type="entry name" value="CARRIER DOMAIN-CONTAINING PROTEIN"/>
    <property type="match status" value="1"/>
</dbReference>
<accession>A0A8H5GBB0</accession>
<dbReference type="SUPFAM" id="SSF56801">
    <property type="entry name" value="Acetyl-CoA synthetase-like"/>
    <property type="match status" value="1"/>
</dbReference>
<comment type="caution">
    <text evidence="2">The sequence shown here is derived from an EMBL/GenBank/DDBJ whole genome shotgun (WGS) entry which is preliminary data.</text>
</comment>
<dbReference type="Proteomes" id="UP000559027">
    <property type="component" value="Unassembled WGS sequence"/>
</dbReference>
<dbReference type="InterPro" id="IPR000873">
    <property type="entry name" value="AMP-dep_synth/lig_dom"/>
</dbReference>
<organism evidence="2 3">
    <name type="scientific">Leucocoprinus leucothites</name>
    <dbReference type="NCBI Taxonomy" id="201217"/>
    <lineage>
        <taxon>Eukaryota</taxon>
        <taxon>Fungi</taxon>
        <taxon>Dikarya</taxon>
        <taxon>Basidiomycota</taxon>
        <taxon>Agaricomycotina</taxon>
        <taxon>Agaricomycetes</taxon>
        <taxon>Agaricomycetidae</taxon>
        <taxon>Agaricales</taxon>
        <taxon>Agaricineae</taxon>
        <taxon>Agaricaceae</taxon>
        <taxon>Leucocoprinus</taxon>
    </lineage>
</organism>